<keyword evidence="3" id="KW-1185">Reference proteome</keyword>
<evidence type="ECO:0000313" key="3">
    <source>
        <dbReference type="Proteomes" id="UP000703269"/>
    </source>
</evidence>
<gene>
    <name evidence="2" type="ORF">PsYK624_098680</name>
</gene>
<dbReference type="Proteomes" id="UP000703269">
    <property type="component" value="Unassembled WGS sequence"/>
</dbReference>
<comment type="caution">
    <text evidence="2">The sequence shown here is derived from an EMBL/GenBank/DDBJ whole genome shotgun (WGS) entry which is preliminary data.</text>
</comment>
<name>A0A9P3GF71_9APHY</name>
<evidence type="ECO:0000313" key="2">
    <source>
        <dbReference type="EMBL" id="GJE93707.1"/>
    </source>
</evidence>
<proteinExistence type="predicted"/>
<organism evidence="2 3">
    <name type="scientific">Phanerochaete sordida</name>
    <dbReference type="NCBI Taxonomy" id="48140"/>
    <lineage>
        <taxon>Eukaryota</taxon>
        <taxon>Fungi</taxon>
        <taxon>Dikarya</taxon>
        <taxon>Basidiomycota</taxon>
        <taxon>Agaricomycotina</taxon>
        <taxon>Agaricomycetes</taxon>
        <taxon>Polyporales</taxon>
        <taxon>Phanerochaetaceae</taxon>
        <taxon>Phanerochaete</taxon>
    </lineage>
</organism>
<reference evidence="2 3" key="1">
    <citation type="submission" date="2021-08" db="EMBL/GenBank/DDBJ databases">
        <title>Draft Genome Sequence of Phanerochaete sordida strain YK-624.</title>
        <authorList>
            <person name="Mori T."/>
            <person name="Dohra H."/>
            <person name="Suzuki T."/>
            <person name="Kawagishi H."/>
            <person name="Hirai H."/>
        </authorList>
    </citation>
    <scope>NUCLEOTIDE SEQUENCE [LARGE SCALE GENOMIC DNA]</scope>
    <source>
        <strain evidence="2 3">YK-624</strain>
    </source>
</reference>
<feature type="region of interest" description="Disordered" evidence="1">
    <location>
        <begin position="42"/>
        <end position="66"/>
    </location>
</feature>
<dbReference type="AlphaFoldDB" id="A0A9P3GF71"/>
<sequence length="66" mass="7151">MAAPIVQQPNQLCLQKTSTNLIPARARQQSWQSGCCSSTAPHARLDIGPSTEDRRCSKVQTASRAV</sequence>
<protein>
    <submittedName>
        <fullName evidence="2">Uncharacterized protein</fullName>
    </submittedName>
</protein>
<dbReference type="EMBL" id="BPQB01000034">
    <property type="protein sequence ID" value="GJE93707.1"/>
    <property type="molecule type" value="Genomic_DNA"/>
</dbReference>
<evidence type="ECO:0000256" key="1">
    <source>
        <dbReference type="SAM" id="MobiDB-lite"/>
    </source>
</evidence>
<accession>A0A9P3GF71</accession>